<feature type="domain" description="PPIase FKBP-type" evidence="8">
    <location>
        <begin position="50"/>
        <end position="136"/>
    </location>
</feature>
<evidence type="ECO:0000256" key="4">
    <source>
        <dbReference type="ARBA" id="ARBA00023110"/>
    </source>
</evidence>
<dbReference type="GO" id="GO:0003755">
    <property type="term" value="F:peptidyl-prolyl cis-trans isomerase activity"/>
    <property type="evidence" value="ECO:0007669"/>
    <property type="project" value="UniProtKB-KW"/>
</dbReference>
<dbReference type="InterPro" id="IPR046357">
    <property type="entry name" value="PPIase_dom_sf"/>
</dbReference>
<evidence type="ECO:0000259" key="8">
    <source>
        <dbReference type="PROSITE" id="PS50059"/>
    </source>
</evidence>
<dbReference type="InterPro" id="IPR001179">
    <property type="entry name" value="PPIase_FKBP_dom"/>
</dbReference>
<dbReference type="GeneID" id="9826773"/>
<name>A0A6A5G7Y8_CAERE</name>
<gene>
    <name evidence="9" type="ORF">GCK72_017323</name>
</gene>
<keyword evidence="5 6" id="KW-0413">Isomerase</keyword>
<evidence type="ECO:0000256" key="3">
    <source>
        <dbReference type="ARBA" id="ARBA00022737"/>
    </source>
</evidence>
<dbReference type="RefSeq" id="XP_003097599.2">
    <property type="nucleotide sequence ID" value="XM_003097551.2"/>
</dbReference>
<dbReference type="PANTHER" id="PTHR46046">
    <property type="entry name" value="PEPTIDYLPROLYL ISOMERASE"/>
    <property type="match status" value="1"/>
</dbReference>
<keyword evidence="7" id="KW-0732">Signal</keyword>
<dbReference type="Proteomes" id="UP000483820">
    <property type="component" value="Chromosome V"/>
</dbReference>
<dbReference type="InterPro" id="IPR051989">
    <property type="entry name" value="FKBP-like_isomerase"/>
</dbReference>
<dbReference type="GO" id="GO:0005783">
    <property type="term" value="C:endoplasmic reticulum"/>
    <property type="evidence" value="ECO:0007669"/>
    <property type="project" value="TreeGrafter"/>
</dbReference>
<proteinExistence type="predicted"/>
<feature type="signal peptide" evidence="7">
    <location>
        <begin position="1"/>
        <end position="17"/>
    </location>
</feature>
<dbReference type="PANTHER" id="PTHR46046:SF5">
    <property type="entry name" value="PEPTIDYLPROLYL ISOMERASE"/>
    <property type="match status" value="1"/>
</dbReference>
<dbReference type="AlphaFoldDB" id="A0A6A5G7Y8"/>
<dbReference type="CTD" id="9826773"/>
<evidence type="ECO:0000256" key="6">
    <source>
        <dbReference type="PROSITE-ProRule" id="PRU00277"/>
    </source>
</evidence>
<dbReference type="FunFam" id="3.10.50.40:FF:000006">
    <property type="entry name" value="Peptidyl-prolyl cis-trans isomerase"/>
    <property type="match status" value="1"/>
</dbReference>
<accession>A0A6A5G7Y8</accession>
<evidence type="ECO:0000256" key="5">
    <source>
        <dbReference type="ARBA" id="ARBA00023235"/>
    </source>
</evidence>
<feature type="domain" description="PPIase FKBP-type" evidence="8">
    <location>
        <begin position="168"/>
        <end position="256"/>
    </location>
</feature>
<feature type="chain" id="PRO_5025663376" description="peptidylprolyl isomerase" evidence="7">
    <location>
        <begin position="18"/>
        <end position="263"/>
    </location>
</feature>
<organism evidence="9 10">
    <name type="scientific">Caenorhabditis remanei</name>
    <name type="common">Caenorhabditis vulgaris</name>
    <dbReference type="NCBI Taxonomy" id="31234"/>
    <lineage>
        <taxon>Eukaryota</taxon>
        <taxon>Metazoa</taxon>
        <taxon>Ecdysozoa</taxon>
        <taxon>Nematoda</taxon>
        <taxon>Chromadorea</taxon>
        <taxon>Rhabditida</taxon>
        <taxon>Rhabditina</taxon>
        <taxon>Rhabditomorpha</taxon>
        <taxon>Rhabditoidea</taxon>
        <taxon>Rhabditidae</taxon>
        <taxon>Peloderinae</taxon>
        <taxon>Caenorhabditis</taxon>
    </lineage>
</organism>
<evidence type="ECO:0000313" key="9">
    <source>
        <dbReference type="EMBL" id="KAF1750772.1"/>
    </source>
</evidence>
<dbReference type="Gene3D" id="3.10.50.40">
    <property type="match status" value="2"/>
</dbReference>
<dbReference type="PROSITE" id="PS50059">
    <property type="entry name" value="FKBP_PPIASE"/>
    <property type="match status" value="2"/>
</dbReference>
<keyword evidence="3" id="KW-0677">Repeat</keyword>
<evidence type="ECO:0000256" key="1">
    <source>
        <dbReference type="ARBA" id="ARBA00000971"/>
    </source>
</evidence>
<dbReference type="Pfam" id="PF00254">
    <property type="entry name" value="FKBP_C"/>
    <property type="match status" value="2"/>
</dbReference>
<dbReference type="SUPFAM" id="SSF54534">
    <property type="entry name" value="FKBP-like"/>
    <property type="match status" value="2"/>
</dbReference>
<dbReference type="EMBL" id="WUAV01000005">
    <property type="protein sequence ID" value="KAF1750772.1"/>
    <property type="molecule type" value="Genomic_DNA"/>
</dbReference>
<reference evidence="9 10" key="1">
    <citation type="submission" date="2019-12" db="EMBL/GenBank/DDBJ databases">
        <title>Chromosome-level assembly of the Caenorhabditis remanei genome.</title>
        <authorList>
            <person name="Teterina A.A."/>
            <person name="Willis J.H."/>
            <person name="Phillips P.C."/>
        </authorList>
    </citation>
    <scope>NUCLEOTIDE SEQUENCE [LARGE SCALE GENOMIC DNA]</scope>
    <source>
        <strain evidence="9 10">PX506</strain>
        <tissue evidence="9">Whole organism</tissue>
    </source>
</reference>
<evidence type="ECO:0000256" key="2">
    <source>
        <dbReference type="ARBA" id="ARBA00013194"/>
    </source>
</evidence>
<protein>
    <recommendedName>
        <fullName evidence="2 6">peptidylprolyl isomerase</fullName>
        <ecNumber evidence="2 6">5.2.1.8</ecNumber>
    </recommendedName>
</protein>
<sequence>MILKTVIFSSLLAVCYAANNDRSWTTDEGVKIEIIKKIGDSKCKIRSESGDQLEQFYKLSDKEGKVIGSNFGQKPYTFTLGKGEVIHGMDVAMEGMCVGEQRKVVIPPEQGFDDDGEEVEGKGDTLYYFVELKSIFRPKPGDKWITDDGVHIHITHEVEGCTEKATAGDTLHQQYTLYLEDGTFVDSSWSRNRPFIFKMATGQVIKGMDVAMEGMCQGERRKVVIPPELAYGEKGRPPAIPGNAFLHFDLQLEKLIRPGKEEL</sequence>
<keyword evidence="4 6" id="KW-0697">Rotamase</keyword>
<dbReference type="EC" id="5.2.1.8" evidence="2 6"/>
<evidence type="ECO:0000313" key="10">
    <source>
        <dbReference type="Proteomes" id="UP000483820"/>
    </source>
</evidence>
<evidence type="ECO:0000256" key="7">
    <source>
        <dbReference type="SAM" id="SignalP"/>
    </source>
</evidence>
<dbReference type="KEGG" id="crq:GCK72_017323"/>
<comment type="catalytic activity">
    <reaction evidence="1 6">
        <text>[protein]-peptidylproline (omega=180) = [protein]-peptidylproline (omega=0)</text>
        <dbReference type="Rhea" id="RHEA:16237"/>
        <dbReference type="Rhea" id="RHEA-COMP:10747"/>
        <dbReference type="Rhea" id="RHEA-COMP:10748"/>
        <dbReference type="ChEBI" id="CHEBI:83833"/>
        <dbReference type="ChEBI" id="CHEBI:83834"/>
        <dbReference type="EC" id="5.2.1.8"/>
    </reaction>
</comment>
<comment type="caution">
    <text evidence="9">The sequence shown here is derived from an EMBL/GenBank/DDBJ whole genome shotgun (WGS) entry which is preliminary data.</text>
</comment>